<feature type="compositionally biased region" description="Low complexity" evidence="1">
    <location>
        <begin position="38"/>
        <end position="48"/>
    </location>
</feature>
<dbReference type="AlphaFoldDB" id="A0A7W5VB49"/>
<proteinExistence type="predicted"/>
<dbReference type="Pfam" id="PF20060">
    <property type="entry name" value="DUF6459"/>
    <property type="match status" value="1"/>
</dbReference>
<feature type="compositionally biased region" description="Low complexity" evidence="1">
    <location>
        <begin position="1"/>
        <end position="17"/>
    </location>
</feature>
<comment type="caution">
    <text evidence="2">The sequence shown here is derived from an EMBL/GenBank/DDBJ whole genome shotgun (WGS) entry which is preliminary data.</text>
</comment>
<accession>A0A7W5VB49</accession>
<dbReference type="InterPro" id="IPR045596">
    <property type="entry name" value="DUF6459"/>
</dbReference>
<dbReference type="EMBL" id="JACIBV010000001">
    <property type="protein sequence ID" value="MBB3728245.1"/>
    <property type="molecule type" value="Genomic_DNA"/>
</dbReference>
<name>A0A7W5VB49_9ACTN</name>
<keyword evidence="3" id="KW-1185">Reference proteome</keyword>
<dbReference type="Proteomes" id="UP000579945">
    <property type="component" value="Unassembled WGS sequence"/>
</dbReference>
<evidence type="ECO:0000313" key="2">
    <source>
        <dbReference type="EMBL" id="MBB3728245.1"/>
    </source>
</evidence>
<protein>
    <submittedName>
        <fullName evidence="2">Uncharacterized protein</fullName>
    </submittedName>
</protein>
<reference evidence="2 3" key="1">
    <citation type="submission" date="2020-08" db="EMBL/GenBank/DDBJ databases">
        <title>Sequencing the genomes of 1000 actinobacteria strains.</title>
        <authorList>
            <person name="Klenk H.-P."/>
        </authorList>
    </citation>
    <scope>NUCLEOTIDE SEQUENCE [LARGE SCALE GENOMIC DNA]</scope>
    <source>
        <strain evidence="2 3">DSM 44320</strain>
    </source>
</reference>
<feature type="region of interest" description="Disordered" evidence="1">
    <location>
        <begin position="1"/>
        <end position="55"/>
    </location>
</feature>
<dbReference type="RefSeq" id="WP_183649925.1">
    <property type="nucleotide sequence ID" value="NZ_JACIBV010000001.1"/>
</dbReference>
<evidence type="ECO:0000313" key="3">
    <source>
        <dbReference type="Proteomes" id="UP000579945"/>
    </source>
</evidence>
<sequence length="156" mass="17222">MPSRLRPVPLPHVTLTPVPDPPYDGERRAPEPATDGSLALAPAAPRPLVWGPPGSVPDERHLRHLGQALAEILTGRRPPETVADRLTDRAYAELVRAGRMIVTSSRPLVGRPHVKQPKEGAVEMCLLMHCGERHHVLAVRLERRGVQWLCTDFETA</sequence>
<gene>
    <name evidence="2" type="ORF">FHR33_004105</name>
</gene>
<dbReference type="GeneID" id="95390492"/>
<evidence type="ECO:0000256" key="1">
    <source>
        <dbReference type="SAM" id="MobiDB-lite"/>
    </source>
</evidence>
<organism evidence="2 3">
    <name type="scientific">Nonomuraea dietziae</name>
    <dbReference type="NCBI Taxonomy" id="65515"/>
    <lineage>
        <taxon>Bacteria</taxon>
        <taxon>Bacillati</taxon>
        <taxon>Actinomycetota</taxon>
        <taxon>Actinomycetes</taxon>
        <taxon>Streptosporangiales</taxon>
        <taxon>Streptosporangiaceae</taxon>
        <taxon>Nonomuraea</taxon>
    </lineage>
</organism>